<sequence>MEESTSVCHVVALPYPGRGHVNAVMNVCKQLASRKQQEILITFVVTEEWRGLIGSEPIPENLRFATLPNVIPSEHGRAGDFAGFLEAVATKLEAPFEQLLDRLEPPVTTIIADSFVVWAVGFGNRKNIEVALLWAMSASVFSMHYHFELLLAKGHFPVHLSENGHEIVDYIPGISSTRLADFPSVFRLQGPRGRQVLNTALEAAYGASKAQYLLFTSAYELESQTIDALKAIFTIPVYTFGPSVPYFQLENNSASASDHKVPKPKYFQWLDSQPKQSVLYISMGSFLSVSNAQLDEIVAGVQNSGVRYLWVARGDASRFRDGCGNIGFVVPWCDQLRVLCHPSIGGFWTHCGWNSTMEASFAGVPVLATPIFWDQFPNKKKIVEDWKIGYSVKNELEPEILVTRGEIAELVKRFMDLESSEGKAMRKRAKELQEACRSAIAKGGSSDKNLDAFIENISQRTEAVVSIEIGMPACSALSNSSLVSMNQNSAMRPHCVKNYEFKCDCLLCPCKMELPSETPILDRSKKNYDRGNGFVSTYANCEGKVLQIANNLSIDSSIMKGNIVKQTERCTHGYGCCDNLAILHICVVQKKEGEEKYLFLMREMMLVGLSHEEAEYLMGDQMGLAFGEKIRSHCLHSAYVWIVR</sequence>
<dbReference type="Pfam" id="PF00201">
    <property type="entry name" value="UDPGT"/>
    <property type="match status" value="1"/>
</dbReference>
<dbReference type="InterPro" id="IPR002213">
    <property type="entry name" value="UDP_glucos_trans"/>
</dbReference>
<dbReference type="Gene3D" id="3.40.50.2000">
    <property type="entry name" value="Glycogen Phosphorylase B"/>
    <property type="match status" value="2"/>
</dbReference>
<dbReference type="AlphaFoldDB" id="A0A8K0HNH5"/>
<name>A0A8K0HNH5_9ROSA</name>
<accession>A0A8K0HNH5</accession>
<dbReference type="SUPFAM" id="SSF53756">
    <property type="entry name" value="UDP-Glycosyltransferase/glycogen phosphorylase"/>
    <property type="match status" value="1"/>
</dbReference>
<evidence type="ECO:0000256" key="1">
    <source>
        <dbReference type="ARBA" id="ARBA00009995"/>
    </source>
</evidence>
<dbReference type="FunFam" id="3.40.50.2000:FF:000138">
    <property type="entry name" value="Glycosyltransferase"/>
    <property type="match status" value="1"/>
</dbReference>
<organism evidence="4 5">
    <name type="scientific">Rhamnella rubrinervis</name>
    <dbReference type="NCBI Taxonomy" id="2594499"/>
    <lineage>
        <taxon>Eukaryota</taxon>
        <taxon>Viridiplantae</taxon>
        <taxon>Streptophyta</taxon>
        <taxon>Embryophyta</taxon>
        <taxon>Tracheophyta</taxon>
        <taxon>Spermatophyta</taxon>
        <taxon>Magnoliopsida</taxon>
        <taxon>eudicotyledons</taxon>
        <taxon>Gunneridae</taxon>
        <taxon>Pentapetalae</taxon>
        <taxon>rosids</taxon>
        <taxon>fabids</taxon>
        <taxon>Rosales</taxon>
        <taxon>Rhamnaceae</taxon>
        <taxon>rhamnoid group</taxon>
        <taxon>Rhamneae</taxon>
        <taxon>Rhamnella</taxon>
    </lineage>
</organism>
<dbReference type="PANTHER" id="PTHR11926:SF774">
    <property type="entry name" value="UDP-GLYCOSYLTRANSFERASE 85A1-RELATED"/>
    <property type="match status" value="1"/>
</dbReference>
<comment type="caution">
    <text evidence="4">The sequence shown here is derived from an EMBL/GenBank/DDBJ whole genome shotgun (WGS) entry which is preliminary data.</text>
</comment>
<dbReference type="GO" id="GO:0080044">
    <property type="term" value="F:quercetin 7-O-glucosyltransferase activity"/>
    <property type="evidence" value="ECO:0007669"/>
    <property type="project" value="TreeGrafter"/>
</dbReference>
<evidence type="ECO:0000256" key="3">
    <source>
        <dbReference type="ARBA" id="ARBA00022679"/>
    </source>
</evidence>
<dbReference type="PANTHER" id="PTHR11926">
    <property type="entry name" value="GLUCOSYL/GLUCURONOSYL TRANSFERASES"/>
    <property type="match status" value="1"/>
</dbReference>
<keyword evidence="3" id="KW-0808">Transferase</keyword>
<proteinExistence type="inferred from homology"/>
<gene>
    <name evidence="4" type="ORF">FNV43_RR05308</name>
</gene>
<keyword evidence="5" id="KW-1185">Reference proteome</keyword>
<evidence type="ECO:0000256" key="2">
    <source>
        <dbReference type="ARBA" id="ARBA00022676"/>
    </source>
</evidence>
<dbReference type="GO" id="GO:0080043">
    <property type="term" value="F:quercetin 3-O-glucosyltransferase activity"/>
    <property type="evidence" value="ECO:0007669"/>
    <property type="project" value="TreeGrafter"/>
</dbReference>
<keyword evidence="2" id="KW-0328">Glycosyltransferase</keyword>
<dbReference type="EMBL" id="VOIH02000002">
    <property type="protein sequence ID" value="KAF3454860.1"/>
    <property type="molecule type" value="Genomic_DNA"/>
</dbReference>
<comment type="similarity">
    <text evidence="1">Belongs to the UDP-glycosyltransferase family.</text>
</comment>
<evidence type="ECO:0000313" key="4">
    <source>
        <dbReference type="EMBL" id="KAF3454860.1"/>
    </source>
</evidence>
<evidence type="ECO:0000313" key="5">
    <source>
        <dbReference type="Proteomes" id="UP000796880"/>
    </source>
</evidence>
<dbReference type="FunFam" id="3.40.50.2000:FF:000152">
    <property type="entry name" value="Glycosyltransferase"/>
    <property type="match status" value="1"/>
</dbReference>
<dbReference type="OrthoDB" id="5835829at2759"/>
<reference evidence="4" key="1">
    <citation type="submission" date="2020-03" db="EMBL/GenBank/DDBJ databases">
        <title>A high-quality chromosome-level genome assembly of a woody plant with both climbing and erect habits, Rhamnella rubrinervis.</title>
        <authorList>
            <person name="Lu Z."/>
            <person name="Yang Y."/>
            <person name="Zhu X."/>
            <person name="Sun Y."/>
        </authorList>
    </citation>
    <scope>NUCLEOTIDE SEQUENCE</scope>
    <source>
        <strain evidence="4">BYM</strain>
        <tissue evidence="4">Leaf</tissue>
    </source>
</reference>
<dbReference type="Proteomes" id="UP000796880">
    <property type="component" value="Unassembled WGS sequence"/>
</dbReference>
<protein>
    <submittedName>
        <fullName evidence="4">Uncharacterized protein</fullName>
    </submittedName>
</protein>
<dbReference type="CDD" id="cd03784">
    <property type="entry name" value="GT1_Gtf-like"/>
    <property type="match status" value="1"/>
</dbReference>